<evidence type="ECO:0000259" key="5">
    <source>
        <dbReference type="PROSITE" id="PS51717"/>
    </source>
</evidence>
<organism evidence="6 7">
    <name type="scientific">Paramecium octaurelia</name>
    <dbReference type="NCBI Taxonomy" id="43137"/>
    <lineage>
        <taxon>Eukaryota</taxon>
        <taxon>Sar</taxon>
        <taxon>Alveolata</taxon>
        <taxon>Ciliophora</taxon>
        <taxon>Intramacronucleata</taxon>
        <taxon>Oligohymenophorea</taxon>
        <taxon>Peniculida</taxon>
        <taxon>Parameciidae</taxon>
        <taxon>Paramecium</taxon>
    </lineage>
</organism>
<evidence type="ECO:0000256" key="2">
    <source>
        <dbReference type="ARBA" id="ARBA00023134"/>
    </source>
</evidence>
<dbReference type="Pfam" id="PF13519">
    <property type="entry name" value="VWA_2"/>
    <property type="match status" value="1"/>
</dbReference>
<evidence type="ECO:0000313" key="6">
    <source>
        <dbReference type="EMBL" id="CAD8186909.1"/>
    </source>
</evidence>
<dbReference type="InterPro" id="IPR002035">
    <property type="entry name" value="VWF_A"/>
</dbReference>
<accession>A0A8S1WFF8</accession>
<dbReference type="PROSITE" id="PS51715">
    <property type="entry name" value="G_GB1_RHD3"/>
    <property type="match status" value="1"/>
</dbReference>
<sequence>MQQEVNFELNLKKKGKEKQILAIFQEIKEGYLVESNDILEDLKPLLSQLHESDKKKVVQALNQYFRDHEFVKNGGFWIQNWLDPIKKVVDYKLIYNSDRQNHKYDSILDNMKLIEYRSQNQIPDEVFANLEQLIKLKDKSLLVFDLLDYQLDKKDLSQIEILSILLELFYCNSMFSEDQSKTFEQLIGSLLEKQLYEICYYFDNLKKDDPHNYQTFVQFLQNLQLTMIHETDDNFQTFLKTNQRYKALLMNFSKDILNIRSYLQQFISSLIQTPTEQCQFVQVISYVKNIENINDNLHDLYVQVVFYYWKKYCIKYNLQTDLKIQQESLPNLGGRERKQKFIERFFQKQQSYIQDKIYLFVIHRICYFIEDIDNILSKEMKVKFIDTMTNNMKTYLNLKNKYNFLKMFLKDNSKFQEYWNVIHSLKFYKQEILNQNNQIDLLITNLFWIYNQNLSLFNLINMLISNNKESFLVAVQLIEDKIIEIKIDSHFNEDVNTLKKNLLKIVNALFPQEENNYLLLIKLFENYGSLIRAPMILEANKFINTKLNQNSLSFFAKLGIKFIVIHKVFPAQTLEKLAQQLLNYLMSNNQEMIYECLLSLKSIFTIKTISLSENLQPLSILISKFSPYILGYLVIINKPQNISLTSVKWTIYAMFLFFQQLDLSQYHKVRRCIEQLFKNKCYNFYFVFQCLRNQINFYKLNKFIQLQYYLCNNQENKFLQLSEELFQQDEQLYEQWFTITKPSQVMLSIEYLKIKKIQQYYPKQMEIPLEDFNISLSEYCEQEQKQVLENWIQEMTNAQIFNQIIPLFFNLIKRGESPQEVLILANETLQKNKQLADEIGCFNLKSLFQIFFNNANEELRLILMKFFSKEFPIPFLYQNPIIDNLKSKTELLLLNSNLFYFFDQGYTIINLSLSQNLKTIGKTDLINTIFYGREKFETSDKCKMNQNTIDIMFDFEFNNSRNFIVADVHGSIIFETLIKIIPFFQLWIVQMDSEKEFQQNLDSIRKILKSIDQQFKEELEICFIVRNTEEKELMNKQPIIYEIEGKNISIIYIHNLVANQIDKQFKISQIQNVSKFLFNIIFNHQNRLASRQRQPQQQQNKFLQILEQFSPYYTNNIQQINNHNNLINKIQEKLNLIVNSQDGFYSQDAFPIRRILWNIKKLRQQNYELCLKPQDNKKDIDRNTQLIKDLEQKIDKQDATDLLKLFCEIFNLKHYYIVYLGIVDKIRQFNEKNLIELQKTDFQLNEQFNNLNNELEKLQQDPKKKEIKIQMSQLKQKMVTNKLNISQKNVGIELFWRELISLRKSIYNNLKFDPVQILSQLIKKGESLEFLDGDTLSINTDFLFDLENKIMQNNQKKILVISILGPQSSGKSTILNKIFGCHFWTSIGRCTKGIHLQILQVQNKELFQNRFDQILILDTEGLQNPNQNDPEFDKKIALFVLSISDIIIINVKGEINQQFKSLVEMCIFTLGHLKNGLSMFKQLSWFFNQNDNYKNVEPFKQQIKDLAQNLKLDENYQNQQAEYIDYVDILDIKDNITGLGFASDQKDWGKNGWNQSVNNHTFSREAYKYGIKMIKQFISKLQDKNKSLNNCNQFFQNAQRNWQSIEKLPDLLEFSELIQHQQNLMMKRYFDDLWKTEDITQVGKKLLQDTKFQIANQKQIVFDFYKQILLEKENEIDSIITQITNKIVESMNTFKGENKIQKKIMQKFLKKLETLIKSEEIQNIFYQKFLEYQQKKGYVKIDNFIQTVLNDQNMKEKFQGNDNLIEKEFQQIWEQFLNESKRISEQEYQKMVNIQYKALKSISTQYILNTKNEQEYMTFLRENIIIQNPNDQKNKDYEQIFQLFSKEFQENNQFILIQKIKQNLPYLDIFNQKIKEKIEQSKDYILNMKQFYSQKIKYDVVAKVDIQQYLNNKFESDFQKFIANCDNLNNLKRCYQQFISLLDCLLINYDKKLKEQLDFIISSPSENKQQMMSQSLQELQKSLQFYFNENQKIDLSDKTIGKYFTQIYQNLKVSQITDESWDNNQKFKEEITQKYIIIETHIEIKSSQNFFFESFDYIMQPQIDIPSYFETKFPQQFNTIMINQNGWKKLYQELYDLIKQEIGYSKLTTNHQVYQKNKEDENISSFNPYLVASIISKVENKIKVQYNNQFAQFGVILSDVGERCICYYCILIIWRFLCYSRWNSKNIQQNHQNNYQTELTRCKAEINQDNQKQSSIKATLLTKNIRISSKKSFLARTKNEVLQKMSLTSMSSFEVIRKLDKELLIDVNEKMFQDDKFKQKILLYTTDHKSFINKYTQDLLVQAQNKLLTEYSKEYQQQLCLYLKSIKENALIVFKYLKHQKKEVKTRGYFKEDANSKNQIFYENYLYRLLIQCILGKNNDKIDIIDQQYQEIFDISNYIPIDNAFNINWQLENKQDQQVYNLKSFVETLIEQIDITLSTLDQILFKQHEYQLDVEFDKLKLKMNGCEYTCPCCKRKCDQDYDKDDKHTHQCQNGHQIRAINGILISKTNPSLFTCEEILDDCKLKTLETNQQNTWREVKKRHSNWNFKNQDETKNHQNNSKWRNIWNIGLGKLICSHLEQQFNQEVTFLHKSEFNNDTQKIHYILILDDSSSMQGDKWVKAQSGALHIINCLQNRNQVSVSVIIFNGDARIVVECQKPNQSEMNKLILFKGGNTSFEPPFRLALELIQKNTTFDKISILFYTDGEAGYPSNIIDQFCKLKKQIRKLISIIACSGEQSSQSLELIIEKFQQNMQSGELRNSVQPMDLKKVWTEIVSQNIHSQLA</sequence>
<name>A0A8S1WFF8_PAROT</name>
<keyword evidence="2" id="KW-0342">GTP-binding</keyword>
<evidence type="ECO:0000259" key="4">
    <source>
        <dbReference type="PROSITE" id="PS51715"/>
    </source>
</evidence>
<reference evidence="6" key="1">
    <citation type="submission" date="2021-01" db="EMBL/GenBank/DDBJ databases">
        <authorList>
            <consortium name="Genoscope - CEA"/>
            <person name="William W."/>
        </authorList>
    </citation>
    <scope>NUCLEOTIDE SEQUENCE</scope>
</reference>
<feature type="domain" description="VLIG-type G" evidence="5">
    <location>
        <begin position="1355"/>
        <end position="1602"/>
    </location>
</feature>
<dbReference type="Proteomes" id="UP000683925">
    <property type="component" value="Unassembled WGS sequence"/>
</dbReference>
<keyword evidence="7" id="KW-1185">Reference proteome</keyword>
<dbReference type="PANTHER" id="PTHR22796:SF1">
    <property type="entry name" value="VWFA DOMAIN-CONTAINING PROTEIN"/>
    <property type="match status" value="1"/>
</dbReference>
<evidence type="ECO:0000256" key="1">
    <source>
        <dbReference type="ARBA" id="ARBA00022741"/>
    </source>
</evidence>
<evidence type="ECO:0000256" key="3">
    <source>
        <dbReference type="PROSITE-ProRule" id="PRU01052"/>
    </source>
</evidence>
<dbReference type="SMART" id="SM00327">
    <property type="entry name" value="VWA"/>
    <property type="match status" value="1"/>
</dbReference>
<feature type="domain" description="GB1/RHD3-type G" evidence="4">
    <location>
        <begin position="1355"/>
        <end position="1458"/>
    </location>
</feature>
<dbReference type="Pfam" id="PF25683">
    <property type="entry name" value="URGCP_GTPase"/>
    <property type="match status" value="1"/>
</dbReference>
<dbReference type="CDD" id="cd00198">
    <property type="entry name" value="vWFA"/>
    <property type="match status" value="1"/>
</dbReference>
<dbReference type="InterPro" id="IPR030383">
    <property type="entry name" value="G_VLIG_dom"/>
</dbReference>
<dbReference type="OrthoDB" id="310690at2759"/>
<keyword evidence="1" id="KW-0547">Nucleotide-binding</keyword>
<dbReference type="PANTHER" id="PTHR22796">
    <property type="entry name" value="URG4-RELATED"/>
    <property type="match status" value="1"/>
</dbReference>
<comment type="similarity">
    <text evidence="3">Belongs to the TRAFAC class dynamin-like GTPase superfamily. GB1/RHD3 GTPase family.</text>
</comment>
<dbReference type="EMBL" id="CAJJDP010000088">
    <property type="protein sequence ID" value="CAD8186909.1"/>
    <property type="molecule type" value="Genomic_DNA"/>
</dbReference>
<protein>
    <recommendedName>
        <fullName evidence="8">VLIG-type G domain-containing protein</fullName>
    </recommendedName>
</protein>
<comment type="caution">
    <text evidence="6">The sequence shown here is derived from an EMBL/GenBank/DDBJ whole genome shotgun (WGS) entry which is preliminary data.</text>
</comment>
<dbReference type="GO" id="GO:0005525">
    <property type="term" value="F:GTP binding"/>
    <property type="evidence" value="ECO:0007669"/>
    <property type="project" value="UniProtKB-KW"/>
</dbReference>
<evidence type="ECO:0000313" key="7">
    <source>
        <dbReference type="Proteomes" id="UP000683925"/>
    </source>
</evidence>
<dbReference type="PROSITE" id="PS51717">
    <property type="entry name" value="G_VLIG"/>
    <property type="match status" value="1"/>
</dbReference>
<evidence type="ECO:0008006" key="8">
    <source>
        <dbReference type="Google" id="ProtNLM"/>
    </source>
</evidence>
<proteinExistence type="inferred from homology"/>
<dbReference type="InterPro" id="IPR030386">
    <property type="entry name" value="G_GB1_RHD3_dom"/>
</dbReference>
<gene>
    <name evidence="6" type="ORF">POCTA_138.1.T0890010</name>
</gene>